<dbReference type="InterPro" id="IPR023149">
    <property type="entry name" value="Trans_acon_MeTrfase_C"/>
</dbReference>
<evidence type="ECO:0000313" key="4">
    <source>
        <dbReference type="EMBL" id="MTH76916.1"/>
    </source>
</evidence>
<dbReference type="GO" id="GO:0030798">
    <property type="term" value="F:trans-aconitate 2-methyltransferase activity"/>
    <property type="evidence" value="ECO:0007669"/>
    <property type="project" value="UniProtKB-EC"/>
</dbReference>
<keyword evidence="5" id="KW-1185">Reference proteome</keyword>
<keyword evidence="2 4" id="KW-0808">Transferase</keyword>
<proteinExistence type="predicted"/>
<dbReference type="RefSeq" id="WP_155094245.1">
    <property type="nucleotide sequence ID" value="NZ_WMIE01000001.1"/>
</dbReference>
<dbReference type="SUPFAM" id="SSF53335">
    <property type="entry name" value="S-adenosyl-L-methionine-dependent methyltransferases"/>
    <property type="match status" value="1"/>
</dbReference>
<dbReference type="Proteomes" id="UP000478183">
    <property type="component" value="Unassembled WGS sequence"/>
</dbReference>
<accession>A0A6L6J5V8</accession>
<protein>
    <submittedName>
        <fullName evidence="4">Trans-aconitate 2-methyltransferase</fullName>
        <ecNumber evidence="4">2.1.1.144</ecNumber>
    </submittedName>
</protein>
<dbReference type="EMBL" id="WMIE01000001">
    <property type="protein sequence ID" value="MTH76916.1"/>
    <property type="molecule type" value="Genomic_DNA"/>
</dbReference>
<dbReference type="Gene3D" id="3.40.50.150">
    <property type="entry name" value="Vaccinia Virus protein VP39"/>
    <property type="match status" value="1"/>
</dbReference>
<evidence type="ECO:0000256" key="2">
    <source>
        <dbReference type="ARBA" id="ARBA00022679"/>
    </source>
</evidence>
<reference evidence="4 5" key="1">
    <citation type="submission" date="2019-11" db="EMBL/GenBank/DDBJ databases">
        <authorList>
            <person name="Dong K."/>
        </authorList>
    </citation>
    <scope>NUCLEOTIDE SEQUENCE [LARGE SCALE GENOMIC DNA]</scope>
    <source>
        <strain evidence="4 5">NBRC 111993</strain>
    </source>
</reference>
<keyword evidence="1 4" id="KW-0489">Methyltransferase</keyword>
<comment type="caution">
    <text evidence="4">The sequence shown here is derived from an EMBL/GenBank/DDBJ whole genome shotgun (WGS) entry which is preliminary data.</text>
</comment>
<dbReference type="GO" id="GO:0032259">
    <property type="term" value="P:methylation"/>
    <property type="evidence" value="ECO:0007669"/>
    <property type="project" value="UniProtKB-KW"/>
</dbReference>
<organism evidence="4 5">
    <name type="scientific">Paracoccus aestuariivivens</name>
    <dbReference type="NCBI Taxonomy" id="1820333"/>
    <lineage>
        <taxon>Bacteria</taxon>
        <taxon>Pseudomonadati</taxon>
        <taxon>Pseudomonadota</taxon>
        <taxon>Alphaproteobacteria</taxon>
        <taxon>Rhodobacterales</taxon>
        <taxon>Paracoccaceae</taxon>
        <taxon>Paracoccus</taxon>
    </lineage>
</organism>
<dbReference type="PANTHER" id="PTHR43861:SF1">
    <property type="entry name" value="TRANS-ACONITATE 2-METHYLTRANSFERASE"/>
    <property type="match status" value="1"/>
</dbReference>
<dbReference type="EC" id="2.1.1.144" evidence="4"/>
<dbReference type="PANTHER" id="PTHR43861">
    <property type="entry name" value="TRANS-ACONITATE 2-METHYLTRANSFERASE-RELATED"/>
    <property type="match status" value="1"/>
</dbReference>
<evidence type="ECO:0000259" key="3">
    <source>
        <dbReference type="Pfam" id="PF13649"/>
    </source>
</evidence>
<dbReference type="NCBIfam" id="NF002463">
    <property type="entry name" value="PRK01683.1"/>
    <property type="match status" value="1"/>
</dbReference>
<dbReference type="InterPro" id="IPR041698">
    <property type="entry name" value="Methyltransf_25"/>
</dbReference>
<dbReference type="InterPro" id="IPR029063">
    <property type="entry name" value="SAM-dependent_MTases_sf"/>
</dbReference>
<feature type="domain" description="Methyltransferase" evidence="3">
    <location>
        <begin position="34"/>
        <end position="123"/>
    </location>
</feature>
<dbReference type="Gene3D" id="1.10.150.290">
    <property type="entry name" value="S-adenosyl-L-methionine-dependent methyltransferases"/>
    <property type="match status" value="1"/>
</dbReference>
<evidence type="ECO:0000313" key="5">
    <source>
        <dbReference type="Proteomes" id="UP000478183"/>
    </source>
</evidence>
<dbReference type="CDD" id="cd02440">
    <property type="entry name" value="AdoMet_MTases"/>
    <property type="match status" value="1"/>
</dbReference>
<dbReference type="OrthoDB" id="9795085at2"/>
<gene>
    <name evidence="4" type="ORF">GL286_04145</name>
</gene>
<dbReference type="Pfam" id="PF13649">
    <property type="entry name" value="Methyltransf_25"/>
    <property type="match status" value="1"/>
</dbReference>
<dbReference type="AlphaFoldDB" id="A0A6L6J5V8"/>
<evidence type="ECO:0000256" key="1">
    <source>
        <dbReference type="ARBA" id="ARBA00022603"/>
    </source>
</evidence>
<sequence>MGWSAAQYSKFLDDRTRPARDLLSAVPLQSPAHIVDLGCGPGNSTALLTDRYPQARVVGVDSDPDMIAAAQKALPACEFAKERIETWRSPVPADLIFANASLQWVDNHETLFPELLDQIAPGGVLAVQMPDNLDEPSHRAMRQVASNPRWESRLAKANARRQPLIAPHTLYGLLREKVARLDIWRTTYHFELAGIDAIIEWFKGSALRPYLEALTPEEAADFLLAYRELIAPSYPESDGMTLLPFPRYFFVAQR</sequence>
<name>A0A6L6J5V8_9RHOB</name>